<keyword evidence="5" id="KW-0378">Hydrolase</keyword>
<gene>
    <name evidence="5" type="ORF">J2Z42_001406</name>
</gene>
<dbReference type="PANTHER" id="PTHR30408:SF12">
    <property type="entry name" value="TYPE I RESTRICTION ENZYME MJAVIII SPECIFICITY SUBUNIT"/>
    <property type="match status" value="1"/>
</dbReference>
<dbReference type="InterPro" id="IPR044946">
    <property type="entry name" value="Restrct_endonuc_typeI_TRD_sf"/>
</dbReference>
<dbReference type="Gene3D" id="3.90.220.20">
    <property type="entry name" value="DNA methylase specificity domains"/>
    <property type="match status" value="2"/>
</dbReference>
<dbReference type="GO" id="GO:0009035">
    <property type="term" value="F:type I site-specific deoxyribonuclease activity"/>
    <property type="evidence" value="ECO:0007669"/>
    <property type="project" value="UniProtKB-EC"/>
</dbReference>
<keyword evidence="3" id="KW-0238">DNA-binding</keyword>
<evidence type="ECO:0000313" key="5">
    <source>
        <dbReference type="EMBL" id="MBP2032732.1"/>
    </source>
</evidence>
<dbReference type="InterPro" id="IPR000055">
    <property type="entry name" value="Restrct_endonuc_typeI_TRD"/>
</dbReference>
<dbReference type="EMBL" id="JAGGLM010000006">
    <property type="protein sequence ID" value="MBP2032732.1"/>
    <property type="molecule type" value="Genomic_DNA"/>
</dbReference>
<dbReference type="SUPFAM" id="SSF116734">
    <property type="entry name" value="DNA methylase specificity domain"/>
    <property type="match status" value="2"/>
</dbReference>
<keyword evidence="2" id="KW-0680">Restriction system</keyword>
<evidence type="ECO:0000256" key="2">
    <source>
        <dbReference type="ARBA" id="ARBA00022747"/>
    </source>
</evidence>
<sequence>MSSAPKLRFKEFCDKWKKIMFYDCVSIRNGQVNPKEPPYSQMPHIGPANIEKYTGRLLEYKRAYEENLVSGKYYFNENDIIYSKIRPNLAKVAFPKFCGICSADAYPIETKKSVAIPEFIFYYMLGERFTKYAVALSERTKMPKINRTELAGFDFNIPSIAEQKKITKFLSVIDKKMQIQQKKVEYLQDYKKGIVQRVFSQEIRFKDENGEAYPEWGEIQLSEVLAERKTYSNKGLEYPHVTLSIDGIYDKGERYERDFLVKTENKKYKITLLGDICYNPANLKFGVISVNNYGSAIFSPIYVTFEVKKMFDYNFIGYLLMRKDFIDRIRKYEEGTVYERMAVKPEDFLKYKTKFPCLCEQEKIAKFFLKIDEKIQKEKDKLELLSMLRKGLLQQMFV</sequence>
<evidence type="ECO:0000259" key="4">
    <source>
        <dbReference type="Pfam" id="PF01420"/>
    </source>
</evidence>
<dbReference type="CDD" id="cd16961">
    <property type="entry name" value="RMtype1_S_TRD-CR_like"/>
    <property type="match status" value="1"/>
</dbReference>
<dbReference type="RefSeq" id="WP_209701903.1">
    <property type="nucleotide sequence ID" value="NZ_JAGGLM010000006.1"/>
</dbReference>
<dbReference type="Pfam" id="PF01420">
    <property type="entry name" value="Methylase_S"/>
    <property type="match status" value="1"/>
</dbReference>
<comment type="caution">
    <text evidence="5">The sequence shown here is derived from an EMBL/GenBank/DDBJ whole genome shotgun (WGS) entry which is preliminary data.</text>
</comment>
<dbReference type="EC" id="3.1.21.3" evidence="5"/>
<dbReference type="Proteomes" id="UP001519307">
    <property type="component" value="Unassembled WGS sequence"/>
</dbReference>
<feature type="domain" description="Type I restriction modification DNA specificity" evidence="4">
    <location>
        <begin position="70"/>
        <end position="184"/>
    </location>
</feature>
<organism evidence="5 6">
    <name type="scientific">Clostridium algifaecis</name>
    <dbReference type="NCBI Taxonomy" id="1472040"/>
    <lineage>
        <taxon>Bacteria</taxon>
        <taxon>Bacillati</taxon>
        <taxon>Bacillota</taxon>
        <taxon>Clostridia</taxon>
        <taxon>Eubacteriales</taxon>
        <taxon>Clostridiaceae</taxon>
        <taxon>Clostridium</taxon>
    </lineage>
</organism>
<name>A0ABS4KRS1_9CLOT</name>
<accession>A0ABS4KRS1</accession>
<comment type="similarity">
    <text evidence="1">Belongs to the type-I restriction system S methylase family.</text>
</comment>
<keyword evidence="6" id="KW-1185">Reference proteome</keyword>
<reference evidence="5 6" key="1">
    <citation type="submission" date="2021-03" db="EMBL/GenBank/DDBJ databases">
        <title>Genomic Encyclopedia of Type Strains, Phase IV (KMG-IV): sequencing the most valuable type-strain genomes for metagenomic binning, comparative biology and taxonomic classification.</title>
        <authorList>
            <person name="Goeker M."/>
        </authorList>
    </citation>
    <scope>NUCLEOTIDE SEQUENCE [LARGE SCALE GENOMIC DNA]</scope>
    <source>
        <strain evidence="5 6">DSM 28783</strain>
    </source>
</reference>
<proteinExistence type="inferred from homology"/>
<dbReference type="InterPro" id="IPR052021">
    <property type="entry name" value="Type-I_RS_S_subunit"/>
</dbReference>
<dbReference type="PANTHER" id="PTHR30408">
    <property type="entry name" value="TYPE-1 RESTRICTION ENZYME ECOKI SPECIFICITY PROTEIN"/>
    <property type="match status" value="1"/>
</dbReference>
<protein>
    <submittedName>
        <fullName evidence="5">Type I restriction enzyme S subunit</fullName>
        <ecNumber evidence="5">3.1.21.3</ecNumber>
    </submittedName>
</protein>
<evidence type="ECO:0000313" key="6">
    <source>
        <dbReference type="Proteomes" id="UP001519307"/>
    </source>
</evidence>
<evidence type="ECO:0000256" key="3">
    <source>
        <dbReference type="ARBA" id="ARBA00023125"/>
    </source>
</evidence>
<evidence type="ECO:0000256" key="1">
    <source>
        <dbReference type="ARBA" id="ARBA00010923"/>
    </source>
</evidence>